<protein>
    <submittedName>
        <fullName evidence="1">Uncharacterized protein</fullName>
    </submittedName>
</protein>
<dbReference type="Proteomes" id="UP001458880">
    <property type="component" value="Unassembled WGS sequence"/>
</dbReference>
<proteinExistence type="predicted"/>
<dbReference type="AlphaFoldDB" id="A0AAW1IGC5"/>
<accession>A0AAW1IGC5</accession>
<sequence>MFALQARMITCLGLIPIENLVESLDELGNYIPRELQPILDWFEDTYIGRRNRRGNGRRQPLFPIRMWNVHQRSLKAEDRINNQAVPAHRRLQTELGMRKPIDRLRKVQHGRDLFYEQLIAGQNPPLQKYRDAHERILSILQNYFFAELPTTLKWTTENKASSGKRIVFDKELVSEIAHNFEMGRQIS</sequence>
<reference evidence="1 2" key="1">
    <citation type="journal article" date="2024" name="BMC Genomics">
        <title>De novo assembly and annotation of Popillia japonica's genome with initial clues to its potential as an invasive pest.</title>
        <authorList>
            <person name="Cucini C."/>
            <person name="Boschi S."/>
            <person name="Funari R."/>
            <person name="Cardaioli E."/>
            <person name="Iannotti N."/>
            <person name="Marturano G."/>
            <person name="Paoli F."/>
            <person name="Bruttini M."/>
            <person name="Carapelli A."/>
            <person name="Frati F."/>
            <person name="Nardi F."/>
        </authorList>
    </citation>
    <scope>NUCLEOTIDE SEQUENCE [LARGE SCALE GENOMIC DNA]</scope>
    <source>
        <strain evidence="1">DMR45628</strain>
    </source>
</reference>
<evidence type="ECO:0000313" key="1">
    <source>
        <dbReference type="EMBL" id="KAK9688584.1"/>
    </source>
</evidence>
<gene>
    <name evidence="1" type="ORF">QE152_g35202</name>
</gene>
<dbReference type="EMBL" id="JASPKY010000586">
    <property type="protein sequence ID" value="KAK9688584.1"/>
    <property type="molecule type" value="Genomic_DNA"/>
</dbReference>
<evidence type="ECO:0000313" key="2">
    <source>
        <dbReference type="Proteomes" id="UP001458880"/>
    </source>
</evidence>
<organism evidence="1 2">
    <name type="scientific">Popillia japonica</name>
    <name type="common">Japanese beetle</name>
    <dbReference type="NCBI Taxonomy" id="7064"/>
    <lineage>
        <taxon>Eukaryota</taxon>
        <taxon>Metazoa</taxon>
        <taxon>Ecdysozoa</taxon>
        <taxon>Arthropoda</taxon>
        <taxon>Hexapoda</taxon>
        <taxon>Insecta</taxon>
        <taxon>Pterygota</taxon>
        <taxon>Neoptera</taxon>
        <taxon>Endopterygota</taxon>
        <taxon>Coleoptera</taxon>
        <taxon>Polyphaga</taxon>
        <taxon>Scarabaeiformia</taxon>
        <taxon>Scarabaeidae</taxon>
        <taxon>Rutelinae</taxon>
        <taxon>Popillia</taxon>
    </lineage>
</organism>
<keyword evidence="2" id="KW-1185">Reference proteome</keyword>
<comment type="caution">
    <text evidence="1">The sequence shown here is derived from an EMBL/GenBank/DDBJ whole genome shotgun (WGS) entry which is preliminary data.</text>
</comment>
<name>A0AAW1IGC5_POPJA</name>